<dbReference type="Pfam" id="PF00753">
    <property type="entry name" value="Lactamase_B"/>
    <property type="match status" value="1"/>
</dbReference>
<dbReference type="Proteomes" id="UP000256763">
    <property type="component" value="Unassembled WGS sequence"/>
</dbReference>
<name>A0A3E0WVX0_9GAMM</name>
<dbReference type="RefSeq" id="WP_116302294.1">
    <property type="nucleotide sequence ID" value="NZ_NFZV01000009.1"/>
</dbReference>
<dbReference type="InterPro" id="IPR050855">
    <property type="entry name" value="NDM-1-like"/>
</dbReference>
<organism evidence="2 3">
    <name type="scientific">Alkalilimnicola ehrlichii</name>
    <dbReference type="NCBI Taxonomy" id="351052"/>
    <lineage>
        <taxon>Bacteria</taxon>
        <taxon>Pseudomonadati</taxon>
        <taxon>Pseudomonadota</taxon>
        <taxon>Gammaproteobacteria</taxon>
        <taxon>Chromatiales</taxon>
        <taxon>Ectothiorhodospiraceae</taxon>
        <taxon>Alkalilimnicola</taxon>
    </lineage>
</organism>
<dbReference type="OrthoDB" id="9802248at2"/>
<evidence type="ECO:0000313" key="3">
    <source>
        <dbReference type="Proteomes" id="UP000256763"/>
    </source>
</evidence>
<evidence type="ECO:0000313" key="2">
    <source>
        <dbReference type="EMBL" id="RFA36146.1"/>
    </source>
</evidence>
<dbReference type="Gene3D" id="3.60.15.10">
    <property type="entry name" value="Ribonuclease Z/Hydroxyacylglutathione hydrolase-like"/>
    <property type="match status" value="1"/>
</dbReference>
<dbReference type="SUPFAM" id="SSF56281">
    <property type="entry name" value="Metallo-hydrolase/oxidoreductase"/>
    <property type="match status" value="1"/>
</dbReference>
<dbReference type="AlphaFoldDB" id="A0A3E0WVX0"/>
<protein>
    <recommendedName>
        <fullName evidence="1">Metallo-beta-lactamase domain-containing protein</fullName>
    </recommendedName>
</protein>
<dbReference type="PANTHER" id="PTHR42951">
    <property type="entry name" value="METALLO-BETA-LACTAMASE DOMAIN-CONTAINING"/>
    <property type="match status" value="1"/>
</dbReference>
<dbReference type="InterPro" id="IPR036866">
    <property type="entry name" value="RibonucZ/Hydroxyglut_hydro"/>
</dbReference>
<comment type="caution">
    <text evidence="2">The sequence shown here is derived from an EMBL/GenBank/DDBJ whole genome shotgun (WGS) entry which is preliminary data.</text>
</comment>
<sequence>MRLEQVLDFGPVKGLRMGFAPVGKPLMSAICYQLDNILIDCGPSNAHESFVRLVEWEQVEHVYLTHYHEDHAGNAAYLVERRQIPVYGHPLTCQALRKRIALKPYELYMWGSLKPTEVREIAGQVESDKYRFQVIHTPGHSDDHVVYWEAEQGWLFSGDMYLGARIKYFRSDESVMRTIASLKKIASLEFDALFCGHNPQFGNPVNHIKRKLAFFESVVSDVAELVDKGLTDREIYKRLVGRKEFWPAKLITLGDVSYKNLIRSAIDGLRDTARSR</sequence>
<accession>A0A3E0WVX0</accession>
<dbReference type="InterPro" id="IPR001279">
    <property type="entry name" value="Metallo-B-lactamas"/>
</dbReference>
<proteinExistence type="predicted"/>
<gene>
    <name evidence="2" type="ORF">CAL65_11890</name>
</gene>
<reference evidence="3" key="1">
    <citation type="submission" date="2017-05" db="EMBL/GenBank/DDBJ databases">
        <authorList>
            <person name="Sharma S."/>
            <person name="Sidhu C."/>
            <person name="Pinnaka A.K."/>
        </authorList>
    </citation>
    <scope>NUCLEOTIDE SEQUENCE [LARGE SCALE GENOMIC DNA]</scope>
    <source>
        <strain evidence="3">AK93</strain>
    </source>
</reference>
<dbReference type="EMBL" id="NFZW01000010">
    <property type="protein sequence ID" value="RFA36146.1"/>
    <property type="molecule type" value="Genomic_DNA"/>
</dbReference>
<dbReference type="SMART" id="SM00849">
    <property type="entry name" value="Lactamase_B"/>
    <property type="match status" value="1"/>
</dbReference>
<keyword evidence="3" id="KW-1185">Reference proteome</keyword>
<evidence type="ECO:0000259" key="1">
    <source>
        <dbReference type="SMART" id="SM00849"/>
    </source>
</evidence>
<feature type="domain" description="Metallo-beta-lactamase" evidence="1">
    <location>
        <begin position="28"/>
        <end position="197"/>
    </location>
</feature>